<keyword evidence="2" id="KW-0732">Signal</keyword>
<dbReference type="InterPro" id="IPR029033">
    <property type="entry name" value="His_PPase_superfam"/>
</dbReference>
<dbReference type="Gene3D" id="3.40.50.1240">
    <property type="entry name" value="Phosphoglycerate mutase-like"/>
    <property type="match status" value="1"/>
</dbReference>
<evidence type="ECO:0000256" key="1">
    <source>
        <dbReference type="SAM" id="MobiDB-lite"/>
    </source>
</evidence>
<dbReference type="PANTHER" id="PTHR48100">
    <property type="entry name" value="BROAD-SPECIFICITY PHOSPHATASE YOR283W-RELATED"/>
    <property type="match status" value="1"/>
</dbReference>
<accession>A0A9W7DMT1</accession>
<sequence length="256" mass="28156">MLILALFLAAISTQYIQGATMSGGKTLYLIRHAESYENKLIHSFKTLIGVFPKDPSSPREPLLPLLGILNVPYLIDCPLSPAGVVQTENLQSWSSSTSFLPSLSSKSPVLIVHSPLQRARRTCLAATGYVTPSSRNNSEDPTLNGSNPGLPNVRVEESQLMIEKTPIEWLPGLGGRLDTRLTDFKDWVSNVPEDTVVVVGHSQWFKKLLGMSFKFDNCDVWKVEVDGEGGWGGASRLYKGNEVEEVVVEKEGVEEK</sequence>
<dbReference type="AlphaFoldDB" id="A0A9W7DMT1"/>
<dbReference type="InterPro" id="IPR050275">
    <property type="entry name" value="PGM_Phosphatase"/>
</dbReference>
<dbReference type="EMBL" id="BRXX01000587">
    <property type="protein sequence ID" value="GMH48828.1"/>
    <property type="molecule type" value="Genomic_DNA"/>
</dbReference>
<keyword evidence="4" id="KW-1185">Reference proteome</keyword>
<feature type="chain" id="PRO_5040812501" description="Phosphoglycerate mutase-like protein" evidence="2">
    <location>
        <begin position="19"/>
        <end position="256"/>
    </location>
</feature>
<name>A0A9W7DMT1_9STRA</name>
<gene>
    <name evidence="3" type="ORF">TrVE_jg4019</name>
</gene>
<comment type="caution">
    <text evidence="3">The sequence shown here is derived from an EMBL/GenBank/DDBJ whole genome shotgun (WGS) entry which is preliminary data.</text>
</comment>
<organism evidence="3 4">
    <name type="scientific">Triparma verrucosa</name>
    <dbReference type="NCBI Taxonomy" id="1606542"/>
    <lineage>
        <taxon>Eukaryota</taxon>
        <taxon>Sar</taxon>
        <taxon>Stramenopiles</taxon>
        <taxon>Ochrophyta</taxon>
        <taxon>Bolidophyceae</taxon>
        <taxon>Parmales</taxon>
        <taxon>Triparmaceae</taxon>
        <taxon>Triparma</taxon>
    </lineage>
</organism>
<dbReference type="GO" id="GO:0005737">
    <property type="term" value="C:cytoplasm"/>
    <property type="evidence" value="ECO:0007669"/>
    <property type="project" value="TreeGrafter"/>
</dbReference>
<evidence type="ECO:0000313" key="4">
    <source>
        <dbReference type="Proteomes" id="UP001165160"/>
    </source>
</evidence>
<protein>
    <recommendedName>
        <fullName evidence="5">Phosphoglycerate mutase-like protein</fullName>
    </recommendedName>
</protein>
<dbReference type="CDD" id="cd07067">
    <property type="entry name" value="HP_PGM_like"/>
    <property type="match status" value="1"/>
</dbReference>
<dbReference type="SUPFAM" id="SSF53254">
    <property type="entry name" value="Phosphoglycerate mutase-like"/>
    <property type="match status" value="1"/>
</dbReference>
<dbReference type="Proteomes" id="UP001165160">
    <property type="component" value="Unassembled WGS sequence"/>
</dbReference>
<reference evidence="4" key="1">
    <citation type="journal article" date="2023" name="Commun. Biol.">
        <title>Genome analysis of Parmales, the sister group of diatoms, reveals the evolutionary specialization of diatoms from phago-mixotrophs to photoautotrophs.</title>
        <authorList>
            <person name="Ban H."/>
            <person name="Sato S."/>
            <person name="Yoshikawa S."/>
            <person name="Yamada K."/>
            <person name="Nakamura Y."/>
            <person name="Ichinomiya M."/>
            <person name="Sato N."/>
            <person name="Blanc-Mathieu R."/>
            <person name="Endo H."/>
            <person name="Kuwata A."/>
            <person name="Ogata H."/>
        </authorList>
    </citation>
    <scope>NUCLEOTIDE SEQUENCE [LARGE SCALE GENOMIC DNA]</scope>
    <source>
        <strain evidence="4">NIES 3699</strain>
    </source>
</reference>
<feature type="region of interest" description="Disordered" evidence="1">
    <location>
        <begin position="130"/>
        <end position="150"/>
    </location>
</feature>
<feature type="signal peptide" evidence="2">
    <location>
        <begin position="1"/>
        <end position="18"/>
    </location>
</feature>
<dbReference type="GO" id="GO:0016791">
    <property type="term" value="F:phosphatase activity"/>
    <property type="evidence" value="ECO:0007669"/>
    <property type="project" value="TreeGrafter"/>
</dbReference>
<dbReference type="PANTHER" id="PTHR48100:SF61">
    <property type="entry name" value="PHOSPHOGLYCERATE MUTASE"/>
    <property type="match status" value="1"/>
</dbReference>
<evidence type="ECO:0008006" key="5">
    <source>
        <dbReference type="Google" id="ProtNLM"/>
    </source>
</evidence>
<evidence type="ECO:0000313" key="3">
    <source>
        <dbReference type="EMBL" id="GMH48828.1"/>
    </source>
</evidence>
<evidence type="ECO:0000256" key="2">
    <source>
        <dbReference type="SAM" id="SignalP"/>
    </source>
</evidence>
<proteinExistence type="predicted"/>
<feature type="compositionally biased region" description="Polar residues" evidence="1">
    <location>
        <begin position="130"/>
        <end position="149"/>
    </location>
</feature>
<dbReference type="InterPro" id="IPR013078">
    <property type="entry name" value="His_Pase_superF_clade-1"/>
</dbReference>